<organism evidence="1 2">
    <name type="scientific">Methanolobus halotolerans</name>
    <dbReference type="NCBI Taxonomy" id="2052935"/>
    <lineage>
        <taxon>Archaea</taxon>
        <taxon>Methanobacteriati</taxon>
        <taxon>Methanobacteriota</taxon>
        <taxon>Stenosarchaea group</taxon>
        <taxon>Methanomicrobia</taxon>
        <taxon>Methanosarcinales</taxon>
        <taxon>Methanosarcinaceae</taxon>
        <taxon>Methanolobus</taxon>
    </lineage>
</organism>
<protein>
    <submittedName>
        <fullName evidence="1">Membrane-binding protein</fullName>
    </submittedName>
</protein>
<evidence type="ECO:0000313" key="1">
    <source>
        <dbReference type="EMBL" id="TGC06663.1"/>
    </source>
</evidence>
<reference evidence="1 2" key="1">
    <citation type="submission" date="2017-11" db="EMBL/GenBank/DDBJ databases">
        <title>Isolation and Characterization of Methanogenic Archaea from Saline Meromictic Lake at Siberia.</title>
        <authorList>
            <person name="Shen Y."/>
            <person name="Huang H.-H."/>
            <person name="Lai M.-C."/>
            <person name="Chen S.-C."/>
        </authorList>
    </citation>
    <scope>NUCLEOTIDE SEQUENCE [LARGE SCALE GENOMIC DNA]</scope>
    <source>
        <strain evidence="1 2">SY-01</strain>
    </source>
</reference>
<dbReference type="EMBL" id="PGGK01000025">
    <property type="protein sequence ID" value="TGC06663.1"/>
    <property type="molecule type" value="Genomic_DNA"/>
</dbReference>
<evidence type="ECO:0000313" key="2">
    <source>
        <dbReference type="Proteomes" id="UP000297295"/>
    </source>
</evidence>
<dbReference type="AlphaFoldDB" id="A0A4E0Q783"/>
<dbReference type="RefSeq" id="WP_135390678.1">
    <property type="nucleotide sequence ID" value="NZ_PGGK01000025.1"/>
</dbReference>
<gene>
    <name evidence="1" type="ORF">CUN85_12780</name>
</gene>
<accession>A0A4E0Q783</accession>
<dbReference type="Proteomes" id="UP000297295">
    <property type="component" value="Unassembled WGS sequence"/>
</dbReference>
<sequence>MKIKMLVVMVLLIVVAASGCSDDSTIHEAEGGQDVEVTSSGEDDWCPVGTSWQSSNPATGEQVSMEVTGKEVIDGVEMCKAEFNSNDPGEEIARIEYMWSEDGEIFSWKSFDASGKLVSEMSMKDGTMTIVDEEGTVNTITTNQ</sequence>
<proteinExistence type="predicted"/>
<dbReference type="OrthoDB" id="133276at2157"/>
<name>A0A4E0Q783_9EURY</name>
<comment type="caution">
    <text evidence="1">The sequence shown here is derived from an EMBL/GenBank/DDBJ whole genome shotgun (WGS) entry which is preliminary data.</text>
</comment>
<dbReference type="PROSITE" id="PS51257">
    <property type="entry name" value="PROKAR_LIPOPROTEIN"/>
    <property type="match status" value="1"/>
</dbReference>
<keyword evidence="2" id="KW-1185">Reference proteome</keyword>